<evidence type="ECO:0008006" key="3">
    <source>
        <dbReference type="Google" id="ProtNLM"/>
    </source>
</evidence>
<reference evidence="2" key="1">
    <citation type="journal article" date="2019" name="Int. J. Syst. Evol. Microbiol.">
        <title>The Global Catalogue of Microorganisms (GCM) 10K type strain sequencing project: providing services to taxonomists for standard genome sequencing and annotation.</title>
        <authorList>
            <consortium name="The Broad Institute Genomics Platform"/>
            <consortium name="The Broad Institute Genome Sequencing Center for Infectious Disease"/>
            <person name="Wu L."/>
            <person name="Ma J."/>
        </authorList>
    </citation>
    <scope>NUCLEOTIDE SEQUENCE [LARGE SCALE GENOMIC DNA]</scope>
    <source>
        <strain evidence="2">JCM 17326</strain>
    </source>
</reference>
<name>A0ABP6XL48_9ACTN</name>
<dbReference type="EMBL" id="BAABDQ010000013">
    <property type="protein sequence ID" value="GAA3568564.1"/>
    <property type="molecule type" value="Genomic_DNA"/>
</dbReference>
<accession>A0ABP6XL48</accession>
<comment type="caution">
    <text evidence="1">The sequence shown here is derived from an EMBL/GenBank/DDBJ whole genome shotgun (WGS) entry which is preliminary data.</text>
</comment>
<proteinExistence type="predicted"/>
<evidence type="ECO:0000313" key="1">
    <source>
        <dbReference type="EMBL" id="GAA3568564.1"/>
    </source>
</evidence>
<gene>
    <name evidence="1" type="ORF">GCM10022419_056690</name>
</gene>
<protein>
    <recommendedName>
        <fullName evidence="3">HNH nuclease domain-containing protein</fullName>
    </recommendedName>
</protein>
<keyword evidence="2" id="KW-1185">Reference proteome</keyword>
<dbReference type="Proteomes" id="UP001500630">
    <property type="component" value="Unassembled WGS sequence"/>
</dbReference>
<sequence length="195" mass="22300">MLAQAATLFEERCYGLIRHYGRVTTKMPQLCAGCGKETDEQMYNGKKGKYCQACYRYERKHGTVVRRGVKPALSMEIIIQVSERDPDTNCLVWKGETDRDGYPRYFDGVRHAHGAKALVYVRRWLVDRDEAFWPKGQIVESSCGERLCVEPSHLSITKVSNGRWTQAGINSRKTHCQNGHELPGDNIYWADGGRR</sequence>
<evidence type="ECO:0000313" key="2">
    <source>
        <dbReference type="Proteomes" id="UP001500630"/>
    </source>
</evidence>
<organism evidence="1 2">
    <name type="scientific">Nonomuraea rosea</name>
    <dbReference type="NCBI Taxonomy" id="638574"/>
    <lineage>
        <taxon>Bacteria</taxon>
        <taxon>Bacillati</taxon>
        <taxon>Actinomycetota</taxon>
        <taxon>Actinomycetes</taxon>
        <taxon>Streptosporangiales</taxon>
        <taxon>Streptosporangiaceae</taxon>
        <taxon>Nonomuraea</taxon>
    </lineage>
</organism>